<dbReference type="InterPro" id="IPR004045">
    <property type="entry name" value="Glutathione_S-Trfase_N"/>
</dbReference>
<dbReference type="InterPro" id="IPR036282">
    <property type="entry name" value="Glutathione-S-Trfase_C_sf"/>
</dbReference>
<evidence type="ECO:0000313" key="2">
    <source>
        <dbReference type="EMBL" id="MDF1586185.1"/>
    </source>
</evidence>
<keyword evidence="3" id="KW-1185">Reference proteome</keyword>
<feature type="domain" description="GST N-terminal" evidence="1">
    <location>
        <begin position="7"/>
        <end position="87"/>
    </location>
</feature>
<dbReference type="Pfam" id="PF13409">
    <property type="entry name" value="GST_N_2"/>
    <property type="match status" value="1"/>
</dbReference>
<sequence length="237" mass="26663">MSIVLYDLAGREDRRFGPTCWRVRMALAHKQLAFETVPVRFLDIRGIGGEEGSPGFRTVPTIRAEGRWITDSDAIAAWLEEAFPDRPTLFGGEGGRKLTDFFRQWVQQILHAQIVRMVLVDVHDHLADAQDQAYFRETREALFKAPLETVAAGREARIEPFRASLEPLRQTLKDRPFLGGEAPLHADYMVLGAFQWARTVSPFAARLLAADDPLRAWLGRLMELHGGLAGRAVAYPL</sequence>
<evidence type="ECO:0000313" key="3">
    <source>
        <dbReference type="Proteomes" id="UP001301140"/>
    </source>
</evidence>
<comment type="caution">
    <text evidence="2">The sequence shown here is derived from an EMBL/GenBank/DDBJ whole genome shotgun (WGS) entry which is preliminary data.</text>
</comment>
<organism evidence="2 3">
    <name type="scientific">Marinimicrococcus flavescens</name>
    <dbReference type="NCBI Taxonomy" id="3031815"/>
    <lineage>
        <taxon>Bacteria</taxon>
        <taxon>Pseudomonadati</taxon>
        <taxon>Pseudomonadota</taxon>
        <taxon>Alphaproteobacteria</taxon>
        <taxon>Geminicoccales</taxon>
        <taxon>Geminicoccaceae</taxon>
        <taxon>Marinimicrococcus</taxon>
    </lineage>
</organism>
<name>A0AAP3XR14_9PROT</name>
<evidence type="ECO:0000259" key="1">
    <source>
        <dbReference type="PROSITE" id="PS50404"/>
    </source>
</evidence>
<dbReference type="InterPro" id="IPR036249">
    <property type="entry name" value="Thioredoxin-like_sf"/>
</dbReference>
<proteinExistence type="predicted"/>
<dbReference type="Pfam" id="PF22041">
    <property type="entry name" value="GST_C_7"/>
    <property type="match status" value="1"/>
</dbReference>
<protein>
    <submittedName>
        <fullName evidence="2">Glutathione S-transferase N-terminal domain-containing protein</fullName>
    </submittedName>
</protein>
<reference evidence="2 3" key="1">
    <citation type="submission" date="2023-03" db="EMBL/GenBank/DDBJ databases">
        <title>YIM 152171 draft genome.</title>
        <authorList>
            <person name="Yang Z."/>
        </authorList>
    </citation>
    <scope>NUCLEOTIDE SEQUENCE [LARGE SCALE GENOMIC DNA]</scope>
    <source>
        <strain evidence="2 3">YIM 152171</strain>
    </source>
</reference>
<dbReference type="AlphaFoldDB" id="A0AAP3XR14"/>
<dbReference type="SUPFAM" id="SSF52833">
    <property type="entry name" value="Thioredoxin-like"/>
    <property type="match status" value="1"/>
</dbReference>
<accession>A0AAP3XR14</accession>
<dbReference type="EMBL" id="JARGEQ010000073">
    <property type="protein sequence ID" value="MDF1586185.1"/>
    <property type="molecule type" value="Genomic_DNA"/>
</dbReference>
<dbReference type="Proteomes" id="UP001301140">
    <property type="component" value="Unassembled WGS sequence"/>
</dbReference>
<dbReference type="Gene3D" id="1.20.1050.10">
    <property type="match status" value="1"/>
</dbReference>
<dbReference type="RefSeq" id="WP_327788601.1">
    <property type="nucleotide sequence ID" value="NZ_JARGEQ010000073.1"/>
</dbReference>
<dbReference type="Gene3D" id="3.40.30.10">
    <property type="entry name" value="Glutaredoxin"/>
    <property type="match status" value="1"/>
</dbReference>
<dbReference type="PROSITE" id="PS50404">
    <property type="entry name" value="GST_NTER"/>
    <property type="match status" value="1"/>
</dbReference>
<dbReference type="SUPFAM" id="SSF47616">
    <property type="entry name" value="GST C-terminal domain-like"/>
    <property type="match status" value="1"/>
</dbReference>
<dbReference type="InterPro" id="IPR054416">
    <property type="entry name" value="GST_UstS-like_C"/>
</dbReference>
<gene>
    <name evidence="2" type="ORF">PZ740_07285</name>
</gene>